<feature type="transmembrane region" description="Helical" evidence="1">
    <location>
        <begin position="308"/>
        <end position="328"/>
    </location>
</feature>
<dbReference type="RefSeq" id="WP_005813281.1">
    <property type="nucleotide sequence ID" value="NZ_CAXSVT010000001.1"/>
</dbReference>
<protein>
    <submittedName>
        <fullName evidence="2">EpsG family protein</fullName>
    </submittedName>
</protein>
<reference evidence="2" key="1">
    <citation type="submission" date="2022-08" db="EMBL/GenBank/DDBJ databases">
        <title>Genome Sequencing of Bacteroides fragilis Group Isolates with Nanopore Technology.</title>
        <authorList>
            <person name="Tisza M.J."/>
            <person name="Smith D."/>
            <person name="Dekker J.P."/>
        </authorList>
    </citation>
    <scope>NUCLEOTIDE SEQUENCE</scope>
    <source>
        <strain evidence="2">BFG-49</strain>
    </source>
</reference>
<keyword evidence="1" id="KW-0472">Membrane</keyword>
<keyword evidence="1" id="KW-0812">Transmembrane</keyword>
<dbReference type="Proteomes" id="UP001058403">
    <property type="component" value="Chromosome"/>
</dbReference>
<sequence length="353" mass="40904">MQIDIIITVILFVVALLRPQSKGVAVLIFALMWSLWGWNTWNGDYEAYAEIFINPNFATSELGYTILNKFVGLFTDDYQVFVIIISFVLLSSILLFIVRLSPYPALFSVIYFVIYLEEFVFIRNYILSTLLLVSIWITYNKKDVKCYVLAVLLGSAIHVFSLTYLLLLPAFYIKRISVRRVIRYIIPSVLLMIFASQFILPLFGRYVTDKVSYYTGGNSIITTSSYALIILVIIIDYVVKKVWKSRNCAPDLIKLIYGINIMSLVFVGVFSVIPYAASRFLRFIFIIDILFFTIALKEPVRRKNNVIIPFIIFILMILLFFISGRTMYPYTIIPLYLCNLLWGNEYYIPVIDL</sequence>
<feature type="transmembrane region" description="Helical" evidence="1">
    <location>
        <begin position="279"/>
        <end position="296"/>
    </location>
</feature>
<dbReference type="AlphaFoldDB" id="A0A9X9IQW5"/>
<feature type="transmembrane region" description="Helical" evidence="1">
    <location>
        <begin position="184"/>
        <end position="207"/>
    </location>
</feature>
<dbReference type="InterPro" id="IPR049458">
    <property type="entry name" value="EpsG-like"/>
</dbReference>
<feature type="transmembrane region" description="Helical" evidence="1">
    <location>
        <begin position="251"/>
        <end position="273"/>
    </location>
</feature>
<dbReference type="Pfam" id="PF14897">
    <property type="entry name" value="EpsG"/>
    <property type="match status" value="1"/>
</dbReference>
<accession>A0A9X9IQW5</accession>
<organism evidence="2 3">
    <name type="scientific">Bacteroides fragilis</name>
    <dbReference type="NCBI Taxonomy" id="817"/>
    <lineage>
        <taxon>Bacteria</taxon>
        <taxon>Pseudomonadati</taxon>
        <taxon>Bacteroidota</taxon>
        <taxon>Bacteroidia</taxon>
        <taxon>Bacteroidales</taxon>
        <taxon>Bacteroidaceae</taxon>
        <taxon>Bacteroides</taxon>
    </lineage>
</organism>
<dbReference type="EMBL" id="CP103070">
    <property type="protein sequence ID" value="UVO91318.1"/>
    <property type="molecule type" value="Genomic_DNA"/>
</dbReference>
<feature type="transmembrane region" description="Helical" evidence="1">
    <location>
        <begin position="105"/>
        <end position="127"/>
    </location>
</feature>
<feature type="transmembrane region" description="Helical" evidence="1">
    <location>
        <begin position="147"/>
        <end position="172"/>
    </location>
</feature>
<feature type="transmembrane region" description="Helical" evidence="1">
    <location>
        <begin position="78"/>
        <end position="98"/>
    </location>
</feature>
<proteinExistence type="predicted"/>
<evidence type="ECO:0000256" key="1">
    <source>
        <dbReference type="SAM" id="Phobius"/>
    </source>
</evidence>
<keyword evidence="1" id="KW-1133">Transmembrane helix</keyword>
<feature type="transmembrane region" description="Helical" evidence="1">
    <location>
        <begin position="219"/>
        <end position="239"/>
    </location>
</feature>
<name>A0A9X9IQW5_BACFG</name>
<evidence type="ECO:0000313" key="2">
    <source>
        <dbReference type="EMBL" id="UVO91318.1"/>
    </source>
</evidence>
<gene>
    <name evidence="2" type="ORF">NXW39_07030</name>
</gene>
<evidence type="ECO:0000313" key="3">
    <source>
        <dbReference type="Proteomes" id="UP001058403"/>
    </source>
</evidence>